<evidence type="ECO:0000313" key="2">
    <source>
        <dbReference type="EMBL" id="MFC3959667.1"/>
    </source>
</evidence>
<keyword evidence="3" id="KW-1185">Reference proteome</keyword>
<evidence type="ECO:0000259" key="1">
    <source>
        <dbReference type="Pfam" id="PF00582"/>
    </source>
</evidence>
<name>A0ABD5NS24_9EURY</name>
<dbReference type="Gene3D" id="3.40.50.620">
    <property type="entry name" value="HUPs"/>
    <property type="match status" value="1"/>
</dbReference>
<reference evidence="2 3" key="1">
    <citation type="journal article" date="2019" name="Int. J. Syst. Evol. Microbiol.">
        <title>The Global Catalogue of Microorganisms (GCM) 10K type strain sequencing project: providing services to taxonomists for standard genome sequencing and annotation.</title>
        <authorList>
            <consortium name="The Broad Institute Genomics Platform"/>
            <consortium name="The Broad Institute Genome Sequencing Center for Infectious Disease"/>
            <person name="Wu L."/>
            <person name="Ma J."/>
        </authorList>
    </citation>
    <scope>NUCLEOTIDE SEQUENCE [LARGE SCALE GENOMIC DNA]</scope>
    <source>
        <strain evidence="2 3">IBRC-M 10256</strain>
    </source>
</reference>
<gene>
    <name evidence="2" type="ORF">ACFOUR_14995</name>
</gene>
<dbReference type="InterPro" id="IPR014729">
    <property type="entry name" value="Rossmann-like_a/b/a_fold"/>
</dbReference>
<dbReference type="RefSeq" id="WP_256533181.1">
    <property type="nucleotide sequence ID" value="NZ_CP101824.1"/>
</dbReference>
<proteinExistence type="predicted"/>
<evidence type="ECO:0000313" key="3">
    <source>
        <dbReference type="Proteomes" id="UP001595846"/>
    </source>
</evidence>
<dbReference type="Pfam" id="PF00582">
    <property type="entry name" value="Usp"/>
    <property type="match status" value="1"/>
</dbReference>
<dbReference type="EMBL" id="JBHSAQ010000013">
    <property type="protein sequence ID" value="MFC3959667.1"/>
    <property type="molecule type" value="Genomic_DNA"/>
</dbReference>
<protein>
    <submittedName>
        <fullName evidence="2">Universal stress protein</fullName>
    </submittedName>
</protein>
<organism evidence="2 3">
    <name type="scientific">Halovivax cerinus</name>
    <dbReference type="NCBI Taxonomy" id="1487865"/>
    <lineage>
        <taxon>Archaea</taxon>
        <taxon>Methanobacteriati</taxon>
        <taxon>Methanobacteriota</taxon>
        <taxon>Stenosarchaea group</taxon>
        <taxon>Halobacteria</taxon>
        <taxon>Halobacteriales</taxon>
        <taxon>Natrialbaceae</taxon>
        <taxon>Halovivax</taxon>
    </lineage>
</organism>
<dbReference type="AlphaFoldDB" id="A0ABD5NS24"/>
<comment type="caution">
    <text evidence="2">The sequence shown here is derived from an EMBL/GenBank/DDBJ whole genome shotgun (WGS) entry which is preliminary data.</text>
</comment>
<dbReference type="GeneID" id="73902293"/>
<sequence>MADPDHVLVVALGDPDDEDALAHALEAYPEVTVTLLSVVAPLDHRVSEGRVLERGDERLSAARDRADELRSSVEAPSRVAIEIREGPPAELVPPYVDRNGVDHVVVSGHDVSGIVRRLVGDGIPQLIAEGTDVPVTILE</sequence>
<dbReference type="InterPro" id="IPR006016">
    <property type="entry name" value="UspA"/>
</dbReference>
<dbReference type="SUPFAM" id="SSF52402">
    <property type="entry name" value="Adenine nucleotide alpha hydrolases-like"/>
    <property type="match status" value="1"/>
</dbReference>
<accession>A0ABD5NS24</accession>
<dbReference type="Proteomes" id="UP001595846">
    <property type="component" value="Unassembled WGS sequence"/>
</dbReference>
<feature type="domain" description="UspA" evidence="1">
    <location>
        <begin position="6"/>
        <end position="137"/>
    </location>
</feature>
<dbReference type="CDD" id="cd00293">
    <property type="entry name" value="USP-like"/>
    <property type="match status" value="1"/>
</dbReference>